<dbReference type="EMBL" id="CM045874">
    <property type="protein sequence ID" value="KAI7944698.1"/>
    <property type="molecule type" value="Genomic_DNA"/>
</dbReference>
<evidence type="ECO:0000313" key="1">
    <source>
        <dbReference type="EMBL" id="KAI7944698.1"/>
    </source>
</evidence>
<proteinExistence type="predicted"/>
<evidence type="ECO:0000313" key="2">
    <source>
        <dbReference type="Proteomes" id="UP001060170"/>
    </source>
</evidence>
<reference evidence="2" key="2">
    <citation type="journal article" date="2018" name="Mol. Plant Microbe Interact.">
        <title>Genome sequence resources for the wheat stripe rust pathogen (Puccinia striiformis f. sp. tritici) and the barley stripe rust pathogen (Puccinia striiformis f. sp. hordei).</title>
        <authorList>
            <person name="Xia C."/>
            <person name="Wang M."/>
            <person name="Yin C."/>
            <person name="Cornejo O.E."/>
            <person name="Hulbert S.H."/>
            <person name="Chen X."/>
        </authorList>
    </citation>
    <scope>NUCLEOTIDE SEQUENCE [LARGE SCALE GENOMIC DNA]</scope>
    <source>
        <strain evidence="2">93-210</strain>
    </source>
</reference>
<dbReference type="Proteomes" id="UP001060170">
    <property type="component" value="Chromosome 10"/>
</dbReference>
<reference evidence="2" key="1">
    <citation type="journal article" date="2018" name="BMC Genomics">
        <title>Genomic insights into host adaptation between the wheat stripe rust pathogen (Puccinia striiformis f. sp. tritici) and the barley stripe rust pathogen (Puccinia striiformis f. sp. hordei).</title>
        <authorList>
            <person name="Xia C."/>
            <person name="Wang M."/>
            <person name="Yin C."/>
            <person name="Cornejo O.E."/>
            <person name="Hulbert S.H."/>
            <person name="Chen X."/>
        </authorList>
    </citation>
    <scope>NUCLEOTIDE SEQUENCE [LARGE SCALE GENOMIC DNA]</scope>
    <source>
        <strain evidence="2">93-210</strain>
    </source>
</reference>
<accession>A0ACC0E4G4</accession>
<reference evidence="1 2" key="3">
    <citation type="journal article" date="2022" name="Microbiol. Spectr.">
        <title>Folding features and dynamics of 3D genome architecture in plant fungal pathogens.</title>
        <authorList>
            <person name="Xia C."/>
        </authorList>
    </citation>
    <scope>NUCLEOTIDE SEQUENCE [LARGE SCALE GENOMIC DNA]</scope>
    <source>
        <strain evidence="1 2">93-210</strain>
    </source>
</reference>
<organism evidence="1 2">
    <name type="scientific">Puccinia striiformis f. sp. tritici</name>
    <dbReference type="NCBI Taxonomy" id="168172"/>
    <lineage>
        <taxon>Eukaryota</taxon>
        <taxon>Fungi</taxon>
        <taxon>Dikarya</taxon>
        <taxon>Basidiomycota</taxon>
        <taxon>Pucciniomycotina</taxon>
        <taxon>Pucciniomycetes</taxon>
        <taxon>Pucciniales</taxon>
        <taxon>Pucciniaceae</taxon>
        <taxon>Puccinia</taxon>
    </lineage>
</organism>
<protein>
    <submittedName>
        <fullName evidence="1">Uncharacterized protein</fullName>
    </submittedName>
</protein>
<name>A0ACC0E4G4_9BASI</name>
<sequence length="150" mass="16275">MFVVKDSPRAMIYILFIGMLTTLSINFANAHTCYNAFQTKQGGWNEGIDRASCNDGVSNYSCSLAQCGATKIFTQCSTQSGQPGNLRVYAFSYTLYGGELTVTGRIVSSTPSPTSNFLYCQAKQNQGNMQTCDDDGCTRPTPKTGKNGKQ</sequence>
<gene>
    <name evidence="1" type="ORF">MJO28_010393</name>
</gene>
<keyword evidence="2" id="KW-1185">Reference proteome</keyword>
<comment type="caution">
    <text evidence="1">The sequence shown here is derived from an EMBL/GenBank/DDBJ whole genome shotgun (WGS) entry which is preliminary data.</text>
</comment>